<proteinExistence type="predicted"/>
<feature type="compositionally biased region" description="Polar residues" evidence="1">
    <location>
        <begin position="26"/>
        <end position="35"/>
    </location>
</feature>
<dbReference type="Proteomes" id="UP000242770">
    <property type="component" value="Unassembled WGS sequence"/>
</dbReference>
<sequence>MDADGDEEEDGSSDEDMPLAGRSMVKNPSQSNLQGTASPALTSAPLLPSSSTTNTTMDASTTAKDVKPSPPTKSTPTNPSSPPKKPLPKPAFGGFSIASSFDTPLTTFSRDIMLSTSLSGQAILWDLRCPTYTSTPAKVGDLRLLR</sequence>
<evidence type="ECO:0000256" key="1">
    <source>
        <dbReference type="SAM" id="MobiDB-lite"/>
    </source>
</evidence>
<gene>
    <name evidence="2" type="primary">SSCI06530.1</name>
</gene>
<evidence type="ECO:0000313" key="2">
    <source>
        <dbReference type="EMBL" id="CDW95211.1"/>
    </source>
</evidence>
<feature type="region of interest" description="Disordered" evidence="1">
    <location>
        <begin position="1"/>
        <end position="96"/>
    </location>
</feature>
<feature type="compositionally biased region" description="Pro residues" evidence="1">
    <location>
        <begin position="68"/>
        <end position="89"/>
    </location>
</feature>
<evidence type="ECO:0000313" key="3">
    <source>
        <dbReference type="Proteomes" id="UP000242770"/>
    </source>
</evidence>
<dbReference type="EMBL" id="CCFA01000344">
    <property type="protein sequence ID" value="CDW95211.1"/>
    <property type="molecule type" value="Genomic_DNA"/>
</dbReference>
<dbReference type="STRING" id="49012.A0A0F7S6L3"/>
<organism evidence="2 3">
    <name type="scientific">Sporisorium scitamineum</name>
    <dbReference type="NCBI Taxonomy" id="49012"/>
    <lineage>
        <taxon>Eukaryota</taxon>
        <taxon>Fungi</taxon>
        <taxon>Dikarya</taxon>
        <taxon>Basidiomycota</taxon>
        <taxon>Ustilaginomycotina</taxon>
        <taxon>Ustilaginomycetes</taxon>
        <taxon>Ustilaginales</taxon>
        <taxon>Ustilaginaceae</taxon>
        <taxon>Sporisorium</taxon>
    </lineage>
</organism>
<keyword evidence="3" id="KW-1185">Reference proteome</keyword>
<dbReference type="AlphaFoldDB" id="A0A0F7S6L3"/>
<feature type="compositionally biased region" description="Low complexity" evidence="1">
    <location>
        <begin position="36"/>
        <end position="62"/>
    </location>
</feature>
<feature type="compositionally biased region" description="Acidic residues" evidence="1">
    <location>
        <begin position="1"/>
        <end position="17"/>
    </location>
</feature>
<reference evidence="3" key="1">
    <citation type="submission" date="2014-06" db="EMBL/GenBank/DDBJ databases">
        <authorList>
            <person name="Berkman P.J."/>
        </authorList>
    </citation>
    <scope>NUCLEOTIDE SEQUENCE [LARGE SCALE GENOMIC DNA]</scope>
</reference>
<name>A0A0F7S6L3_9BASI</name>
<accession>A0A0F7S6L3</accession>
<protein>
    <submittedName>
        <fullName evidence="2">Uncharacterized protein</fullName>
    </submittedName>
</protein>